<comment type="catalytic activity">
    <reaction evidence="1">
        <text>ATP + protein L-histidine = ADP + protein N-phospho-L-histidine.</text>
        <dbReference type="EC" id="2.7.13.3"/>
    </reaction>
</comment>
<protein>
    <recommendedName>
        <fullName evidence="2">histidine kinase</fullName>
        <ecNumber evidence="2">2.7.13.3</ecNumber>
    </recommendedName>
</protein>
<evidence type="ECO:0000256" key="2">
    <source>
        <dbReference type="ARBA" id="ARBA00012438"/>
    </source>
</evidence>
<sequence>MQLARAEGGRLQAEAPVDLVPIVRMLAADMTRDEADRIDLVLPAAGIPASIDPDAFAILARNLIENALRHGNQSAPVEVSLSPTGLLRVVNAGPAVPADRLRRITRPF</sequence>
<keyword evidence="6" id="KW-0902">Two-component regulatory system</keyword>
<keyword evidence="5 7" id="KW-0418">Kinase</keyword>
<dbReference type="GO" id="GO:0000160">
    <property type="term" value="P:phosphorelay signal transduction system"/>
    <property type="evidence" value="ECO:0007669"/>
    <property type="project" value="UniProtKB-KW"/>
</dbReference>
<evidence type="ECO:0000313" key="7">
    <source>
        <dbReference type="EMBL" id="SDL40395.1"/>
    </source>
</evidence>
<name>A0A1G9JT44_9RHOB</name>
<keyword evidence="3" id="KW-0597">Phosphoprotein</keyword>
<dbReference type="PANTHER" id="PTHR44936">
    <property type="entry name" value="SENSOR PROTEIN CREC"/>
    <property type="match status" value="1"/>
</dbReference>
<proteinExistence type="predicted"/>
<evidence type="ECO:0000256" key="3">
    <source>
        <dbReference type="ARBA" id="ARBA00022553"/>
    </source>
</evidence>
<accession>A0A1G9JT44</accession>
<dbReference type="Gene3D" id="3.30.565.10">
    <property type="entry name" value="Histidine kinase-like ATPase, C-terminal domain"/>
    <property type="match status" value="1"/>
</dbReference>
<keyword evidence="4" id="KW-0808">Transferase</keyword>
<dbReference type="GO" id="GO:0004673">
    <property type="term" value="F:protein histidine kinase activity"/>
    <property type="evidence" value="ECO:0007669"/>
    <property type="project" value="UniProtKB-EC"/>
</dbReference>
<dbReference type="STRING" id="525640.SAMN04487971_11028"/>
<dbReference type="EMBL" id="FNGE01000010">
    <property type="protein sequence ID" value="SDL40395.1"/>
    <property type="molecule type" value="Genomic_DNA"/>
</dbReference>
<gene>
    <name evidence="7" type="ORF">SAMN04487971_11028</name>
</gene>
<dbReference type="SUPFAM" id="SSF55874">
    <property type="entry name" value="ATPase domain of HSP90 chaperone/DNA topoisomerase II/histidine kinase"/>
    <property type="match status" value="1"/>
</dbReference>
<dbReference type="InterPro" id="IPR036890">
    <property type="entry name" value="HATPase_C_sf"/>
</dbReference>
<evidence type="ECO:0000256" key="5">
    <source>
        <dbReference type="ARBA" id="ARBA00022777"/>
    </source>
</evidence>
<dbReference type="PANTHER" id="PTHR44936:SF9">
    <property type="entry name" value="SENSOR PROTEIN CREC"/>
    <property type="match status" value="1"/>
</dbReference>
<dbReference type="EC" id="2.7.13.3" evidence="2"/>
<dbReference type="AlphaFoldDB" id="A0A1G9JT44"/>
<evidence type="ECO:0000256" key="4">
    <source>
        <dbReference type="ARBA" id="ARBA00022679"/>
    </source>
</evidence>
<reference evidence="8" key="1">
    <citation type="submission" date="2016-10" db="EMBL/GenBank/DDBJ databases">
        <authorList>
            <person name="Varghese N."/>
            <person name="Submissions S."/>
        </authorList>
    </citation>
    <scope>NUCLEOTIDE SEQUENCE [LARGE SCALE GENOMIC DNA]</scope>
    <source>
        <strain evidence="8">CGMCC 1.7655</strain>
    </source>
</reference>
<dbReference type="InterPro" id="IPR050980">
    <property type="entry name" value="2C_sensor_his_kinase"/>
</dbReference>
<dbReference type="Proteomes" id="UP000199555">
    <property type="component" value="Unassembled WGS sequence"/>
</dbReference>
<evidence type="ECO:0000256" key="6">
    <source>
        <dbReference type="ARBA" id="ARBA00023012"/>
    </source>
</evidence>
<organism evidence="7 8">
    <name type="scientific">Paracoccus chinensis</name>
    <dbReference type="NCBI Taxonomy" id="525640"/>
    <lineage>
        <taxon>Bacteria</taxon>
        <taxon>Pseudomonadati</taxon>
        <taxon>Pseudomonadota</taxon>
        <taxon>Alphaproteobacteria</taxon>
        <taxon>Rhodobacterales</taxon>
        <taxon>Paracoccaceae</taxon>
        <taxon>Paracoccus</taxon>
    </lineage>
</organism>
<evidence type="ECO:0000256" key="1">
    <source>
        <dbReference type="ARBA" id="ARBA00000085"/>
    </source>
</evidence>
<keyword evidence="8" id="KW-1185">Reference proteome</keyword>
<evidence type="ECO:0000313" key="8">
    <source>
        <dbReference type="Proteomes" id="UP000199555"/>
    </source>
</evidence>